<name>A0AAW2RGA6_SESRA</name>
<proteinExistence type="predicted"/>
<dbReference type="AlphaFoldDB" id="A0AAW2RGA6"/>
<accession>A0AAW2RGA6</accession>
<evidence type="ECO:0000313" key="1">
    <source>
        <dbReference type="EMBL" id="KAL0379059.1"/>
    </source>
</evidence>
<organism evidence="1">
    <name type="scientific">Sesamum radiatum</name>
    <name type="common">Black benniseed</name>
    <dbReference type="NCBI Taxonomy" id="300843"/>
    <lineage>
        <taxon>Eukaryota</taxon>
        <taxon>Viridiplantae</taxon>
        <taxon>Streptophyta</taxon>
        <taxon>Embryophyta</taxon>
        <taxon>Tracheophyta</taxon>
        <taxon>Spermatophyta</taxon>
        <taxon>Magnoliopsida</taxon>
        <taxon>eudicotyledons</taxon>
        <taxon>Gunneridae</taxon>
        <taxon>Pentapetalae</taxon>
        <taxon>asterids</taxon>
        <taxon>lamiids</taxon>
        <taxon>Lamiales</taxon>
        <taxon>Pedaliaceae</taxon>
        <taxon>Sesamum</taxon>
    </lineage>
</organism>
<gene>
    <name evidence="1" type="ORF">Sradi_3211400</name>
</gene>
<sequence length="63" mass="7453">MLETITMLKADLRRILEERVGDKDTLQPPPRLVEVRSVKEPYLPELPPMNPCLRRELFPPREE</sequence>
<reference evidence="1" key="1">
    <citation type="submission" date="2020-06" db="EMBL/GenBank/DDBJ databases">
        <authorList>
            <person name="Li T."/>
            <person name="Hu X."/>
            <person name="Zhang T."/>
            <person name="Song X."/>
            <person name="Zhang H."/>
            <person name="Dai N."/>
            <person name="Sheng W."/>
            <person name="Hou X."/>
            <person name="Wei L."/>
        </authorList>
    </citation>
    <scope>NUCLEOTIDE SEQUENCE</scope>
    <source>
        <strain evidence="1">G02</strain>
        <tissue evidence="1">Leaf</tissue>
    </source>
</reference>
<protein>
    <submittedName>
        <fullName evidence="1">Uncharacterized protein</fullName>
    </submittedName>
</protein>
<dbReference type="EMBL" id="JACGWJ010000013">
    <property type="protein sequence ID" value="KAL0379059.1"/>
    <property type="molecule type" value="Genomic_DNA"/>
</dbReference>
<comment type="caution">
    <text evidence="1">The sequence shown here is derived from an EMBL/GenBank/DDBJ whole genome shotgun (WGS) entry which is preliminary data.</text>
</comment>
<reference evidence="1" key="2">
    <citation type="journal article" date="2024" name="Plant">
        <title>Genomic evolution and insights into agronomic trait innovations of Sesamum species.</title>
        <authorList>
            <person name="Miao H."/>
            <person name="Wang L."/>
            <person name="Qu L."/>
            <person name="Liu H."/>
            <person name="Sun Y."/>
            <person name="Le M."/>
            <person name="Wang Q."/>
            <person name="Wei S."/>
            <person name="Zheng Y."/>
            <person name="Lin W."/>
            <person name="Duan Y."/>
            <person name="Cao H."/>
            <person name="Xiong S."/>
            <person name="Wang X."/>
            <person name="Wei L."/>
            <person name="Li C."/>
            <person name="Ma Q."/>
            <person name="Ju M."/>
            <person name="Zhao R."/>
            <person name="Li G."/>
            <person name="Mu C."/>
            <person name="Tian Q."/>
            <person name="Mei H."/>
            <person name="Zhang T."/>
            <person name="Gao T."/>
            <person name="Zhang H."/>
        </authorList>
    </citation>
    <scope>NUCLEOTIDE SEQUENCE</scope>
    <source>
        <strain evidence="1">G02</strain>
    </source>
</reference>